<organism evidence="1 2">
    <name type="scientific">Puccinia triticina</name>
    <dbReference type="NCBI Taxonomy" id="208348"/>
    <lineage>
        <taxon>Eukaryota</taxon>
        <taxon>Fungi</taxon>
        <taxon>Dikarya</taxon>
        <taxon>Basidiomycota</taxon>
        <taxon>Pucciniomycotina</taxon>
        <taxon>Pucciniomycetes</taxon>
        <taxon>Pucciniales</taxon>
        <taxon>Pucciniaceae</taxon>
        <taxon>Puccinia</taxon>
    </lineage>
</organism>
<accession>A0ABY7CXF1</accession>
<evidence type="ECO:0000313" key="2">
    <source>
        <dbReference type="Proteomes" id="UP001164743"/>
    </source>
</evidence>
<evidence type="ECO:0000313" key="1">
    <source>
        <dbReference type="EMBL" id="WAQ89325.1"/>
    </source>
</evidence>
<dbReference type="GeneID" id="77801891"/>
<sequence>MAPLDATSALPVTPTVVSATLTVVPVVSATLTAVPVVSATLTAVPTTTIARGKSRSNAISQESTVVIAQTFLPRPKLQAQQRLAVLSD</sequence>
<proteinExistence type="predicted"/>
<keyword evidence="2" id="KW-1185">Reference proteome</keyword>
<reference evidence="1" key="1">
    <citation type="submission" date="2022-10" db="EMBL/GenBank/DDBJ databases">
        <title>Puccinia triticina Genome sequencing and assembly.</title>
        <authorList>
            <person name="Li C."/>
        </authorList>
    </citation>
    <scope>NUCLEOTIDE SEQUENCE</scope>
    <source>
        <strain evidence="1">Pt15</strain>
    </source>
</reference>
<dbReference type="EMBL" id="CP110431">
    <property type="protein sequence ID" value="WAQ89325.1"/>
    <property type="molecule type" value="Genomic_DNA"/>
</dbReference>
<protein>
    <submittedName>
        <fullName evidence="1">Uncharacterized protein</fullName>
    </submittedName>
</protein>
<dbReference type="RefSeq" id="XP_053024880.1">
    <property type="nucleotide sequence ID" value="XM_053161007.1"/>
</dbReference>
<name>A0ABY7CXF1_9BASI</name>
<gene>
    <name evidence="1" type="ORF">PtA15_11A12</name>
</gene>
<dbReference type="Proteomes" id="UP001164743">
    <property type="component" value="Chromosome 11A"/>
</dbReference>